<dbReference type="EnsemblMetazoa" id="AEPI011352-RA">
    <property type="protein sequence ID" value="AEPI011352-PA"/>
    <property type="gene ID" value="AEPI011352"/>
</dbReference>
<dbReference type="Pfam" id="PF18701">
    <property type="entry name" value="DUF5641"/>
    <property type="match status" value="1"/>
</dbReference>
<dbReference type="Pfam" id="PF17921">
    <property type="entry name" value="Integrase_H2C2"/>
    <property type="match status" value="1"/>
</dbReference>
<reference evidence="3" key="2">
    <citation type="submission" date="2020-05" db="UniProtKB">
        <authorList>
            <consortium name="EnsemblMetazoa"/>
        </authorList>
    </citation>
    <scope>IDENTIFICATION</scope>
    <source>
        <strain evidence="3">Epiroticus2</strain>
    </source>
</reference>
<dbReference type="PANTHER" id="PTHR47331">
    <property type="entry name" value="PHD-TYPE DOMAIN-CONTAINING PROTEIN"/>
    <property type="match status" value="1"/>
</dbReference>
<reference evidence="4" key="1">
    <citation type="submission" date="2013-03" db="EMBL/GenBank/DDBJ databases">
        <title>The Genome Sequence of Anopheles epiroticus epiroticus2.</title>
        <authorList>
            <consortium name="The Broad Institute Genomics Platform"/>
            <person name="Neafsey D.E."/>
            <person name="Howell P."/>
            <person name="Walker B."/>
            <person name="Young S.K."/>
            <person name="Zeng Q."/>
            <person name="Gargeya S."/>
            <person name="Fitzgerald M."/>
            <person name="Haas B."/>
            <person name="Abouelleil A."/>
            <person name="Allen A.W."/>
            <person name="Alvarado L."/>
            <person name="Arachchi H.M."/>
            <person name="Berlin A.M."/>
            <person name="Chapman S.B."/>
            <person name="Gainer-Dewar J."/>
            <person name="Goldberg J."/>
            <person name="Griggs A."/>
            <person name="Gujja S."/>
            <person name="Hansen M."/>
            <person name="Howarth C."/>
            <person name="Imamovic A."/>
            <person name="Ireland A."/>
            <person name="Larimer J."/>
            <person name="McCowan C."/>
            <person name="Murphy C."/>
            <person name="Pearson M."/>
            <person name="Poon T.W."/>
            <person name="Priest M."/>
            <person name="Roberts A."/>
            <person name="Saif S."/>
            <person name="Shea T."/>
            <person name="Sisk P."/>
            <person name="Sykes S."/>
            <person name="Wortman J."/>
            <person name="Nusbaum C."/>
            <person name="Birren B."/>
        </authorList>
    </citation>
    <scope>NUCLEOTIDE SEQUENCE [LARGE SCALE GENOMIC DNA]</scope>
    <source>
        <strain evidence="4">Epiroticus2</strain>
    </source>
</reference>
<proteinExistence type="predicted"/>
<feature type="domain" description="DUF5641" evidence="2">
    <location>
        <begin position="192"/>
        <end position="239"/>
    </location>
</feature>
<dbReference type="GO" id="GO:0003676">
    <property type="term" value="F:nucleic acid binding"/>
    <property type="evidence" value="ECO:0007669"/>
    <property type="project" value="InterPro"/>
</dbReference>
<dbReference type="Gene3D" id="1.10.340.70">
    <property type="match status" value="1"/>
</dbReference>
<dbReference type="InterPro" id="IPR041588">
    <property type="entry name" value="Integrase_H2C2"/>
</dbReference>
<keyword evidence="4" id="KW-1185">Reference proteome</keyword>
<organism evidence="3 4">
    <name type="scientific">Anopheles epiroticus</name>
    <dbReference type="NCBI Taxonomy" id="199890"/>
    <lineage>
        <taxon>Eukaryota</taxon>
        <taxon>Metazoa</taxon>
        <taxon>Ecdysozoa</taxon>
        <taxon>Arthropoda</taxon>
        <taxon>Hexapoda</taxon>
        <taxon>Insecta</taxon>
        <taxon>Pterygota</taxon>
        <taxon>Neoptera</taxon>
        <taxon>Endopterygota</taxon>
        <taxon>Diptera</taxon>
        <taxon>Nematocera</taxon>
        <taxon>Culicoidea</taxon>
        <taxon>Culicidae</taxon>
        <taxon>Anophelinae</taxon>
        <taxon>Anopheles</taxon>
    </lineage>
</organism>
<accession>A0A182PWL5</accession>
<evidence type="ECO:0008006" key="5">
    <source>
        <dbReference type="Google" id="ProtNLM"/>
    </source>
</evidence>
<dbReference type="InterPro" id="IPR036397">
    <property type="entry name" value="RNaseH_sf"/>
</dbReference>
<dbReference type="VEuPathDB" id="VectorBase:AEPI011352"/>
<evidence type="ECO:0000259" key="2">
    <source>
        <dbReference type="Pfam" id="PF18701"/>
    </source>
</evidence>
<dbReference type="STRING" id="199890.A0A182PWL5"/>
<evidence type="ECO:0000259" key="1">
    <source>
        <dbReference type="Pfam" id="PF17921"/>
    </source>
</evidence>
<dbReference type="PANTHER" id="PTHR47331:SF2">
    <property type="match status" value="1"/>
</dbReference>
<name>A0A182PWL5_9DIPT</name>
<sequence>MMDQHGILRMEGRTANAEILPFDLRFPMILPNNHPITLLIVKSYHERCGHGYRQAVKNELRQLYYIPHVDAVVRKVASSCVWCKVKRNHPETKWTFNPPAAPHMGGVWERLVRSLKAAMTALDDGRRLTDEILLTVIVEAEDVVNSRPLTTVTQEDGVEVTLTPNLFLRGYSSSDSRSQPTTDTKGALKDHYLRTQQLTNEFWIRWIKEYVPGINLRTKWHGETRQLRTGDLVYIVDGDNRQNWRNLSCPGTGEFDKLGSAPTTADIGERRENLWFWNWNRSNASQRLRAGLRAGECWGEN</sequence>
<evidence type="ECO:0000313" key="4">
    <source>
        <dbReference type="Proteomes" id="UP000075885"/>
    </source>
</evidence>
<dbReference type="Proteomes" id="UP000075885">
    <property type="component" value="Unassembled WGS sequence"/>
</dbReference>
<feature type="domain" description="Integrase zinc-binding" evidence="1">
    <location>
        <begin position="36"/>
        <end position="87"/>
    </location>
</feature>
<evidence type="ECO:0000313" key="3">
    <source>
        <dbReference type="EnsemblMetazoa" id="AEPI011352-PA"/>
    </source>
</evidence>
<dbReference type="Gene3D" id="3.30.420.10">
    <property type="entry name" value="Ribonuclease H-like superfamily/Ribonuclease H"/>
    <property type="match status" value="1"/>
</dbReference>
<dbReference type="AlphaFoldDB" id="A0A182PWL5"/>
<dbReference type="InterPro" id="IPR040676">
    <property type="entry name" value="DUF5641"/>
</dbReference>
<protein>
    <recommendedName>
        <fullName evidence="5">Integrase zinc-binding domain-containing protein</fullName>
    </recommendedName>
</protein>